<accession>A0A0N4YAA4</accession>
<reference evidence="3" key="1">
    <citation type="submission" date="2017-02" db="UniProtKB">
        <authorList>
            <consortium name="WormBaseParasite"/>
        </authorList>
    </citation>
    <scope>IDENTIFICATION</scope>
</reference>
<dbReference type="EMBL" id="UYSL01021003">
    <property type="protein sequence ID" value="VDL76901.1"/>
    <property type="molecule type" value="Genomic_DNA"/>
</dbReference>
<proteinExistence type="predicted"/>
<keyword evidence="2" id="KW-1185">Reference proteome</keyword>
<reference evidence="1 2" key="2">
    <citation type="submission" date="2018-11" db="EMBL/GenBank/DDBJ databases">
        <authorList>
            <consortium name="Pathogen Informatics"/>
        </authorList>
    </citation>
    <scope>NUCLEOTIDE SEQUENCE [LARGE SCALE GENOMIC DNA]</scope>
</reference>
<gene>
    <name evidence="1" type="ORF">NBR_LOCUS13312</name>
</gene>
<protein>
    <submittedName>
        <fullName evidence="3">Phage protein</fullName>
    </submittedName>
</protein>
<dbReference type="AlphaFoldDB" id="A0A0N4YAA4"/>
<sequence length="177" mass="20052">MKTRKFWIIVTTNGAQPNGNLKCDFPQWNGLCDRLLAAYRHNEKAIRELGNDRFEHNRERLRSTNRAIKDVLKVEDKSELIKVLHGPMHREVNALTQLMVSCINERGEVAECGEALPEVIQATYALAKATMEVADGSQKEAIKKACDKFDKDFRTEYLNKTASELAQELGTTVVEAM</sequence>
<evidence type="ECO:0000313" key="2">
    <source>
        <dbReference type="Proteomes" id="UP000271162"/>
    </source>
</evidence>
<evidence type="ECO:0000313" key="3">
    <source>
        <dbReference type="WBParaSite" id="NBR_0001330901-mRNA-1"/>
    </source>
</evidence>
<dbReference type="Proteomes" id="UP000271162">
    <property type="component" value="Unassembled WGS sequence"/>
</dbReference>
<dbReference type="WBParaSite" id="NBR_0001330901-mRNA-1">
    <property type="protein sequence ID" value="NBR_0001330901-mRNA-1"/>
    <property type="gene ID" value="NBR_0001330901"/>
</dbReference>
<organism evidence="3">
    <name type="scientific">Nippostrongylus brasiliensis</name>
    <name type="common">Rat hookworm</name>
    <dbReference type="NCBI Taxonomy" id="27835"/>
    <lineage>
        <taxon>Eukaryota</taxon>
        <taxon>Metazoa</taxon>
        <taxon>Ecdysozoa</taxon>
        <taxon>Nematoda</taxon>
        <taxon>Chromadorea</taxon>
        <taxon>Rhabditida</taxon>
        <taxon>Rhabditina</taxon>
        <taxon>Rhabditomorpha</taxon>
        <taxon>Strongyloidea</taxon>
        <taxon>Heligmosomidae</taxon>
        <taxon>Nippostrongylus</taxon>
    </lineage>
</organism>
<name>A0A0N4YAA4_NIPBR</name>
<evidence type="ECO:0000313" key="1">
    <source>
        <dbReference type="EMBL" id="VDL76901.1"/>
    </source>
</evidence>